<keyword evidence="2 11" id="KW-0677">Repeat</keyword>
<organism evidence="14 15">
    <name type="scientific">Dichotomicrobium thermohalophilum</name>
    <dbReference type="NCBI Taxonomy" id="933063"/>
    <lineage>
        <taxon>Bacteria</taxon>
        <taxon>Pseudomonadati</taxon>
        <taxon>Pseudomonadota</taxon>
        <taxon>Alphaproteobacteria</taxon>
        <taxon>Hyphomicrobiales</taxon>
        <taxon>Hyphomicrobiaceae</taxon>
        <taxon>Dichotomicrobium</taxon>
    </lineage>
</organism>
<evidence type="ECO:0000256" key="11">
    <source>
        <dbReference type="HAMAP-Rule" id="MF_00848"/>
    </source>
</evidence>
<dbReference type="FunFam" id="3.40.50.300:FF:000309">
    <property type="entry name" value="ABC transporter ATP-binding protein"/>
    <property type="match status" value="1"/>
</dbReference>
<evidence type="ECO:0000256" key="10">
    <source>
        <dbReference type="ARBA" id="ARBA00061478"/>
    </source>
</evidence>
<dbReference type="InterPro" id="IPR003593">
    <property type="entry name" value="AAA+_ATPase"/>
</dbReference>
<dbReference type="InterPro" id="IPR037118">
    <property type="entry name" value="Val-tRNA_synth_C_sf"/>
</dbReference>
<dbReference type="PROSITE" id="PS50893">
    <property type="entry name" value="ABC_TRANSPORTER_2"/>
    <property type="match status" value="2"/>
</dbReference>
<keyword evidence="8 11" id="KW-0234">DNA repair</keyword>
<feature type="compositionally biased region" description="Basic residues" evidence="12">
    <location>
        <begin position="505"/>
        <end position="516"/>
    </location>
</feature>
<comment type="catalytic activity">
    <reaction evidence="9 11">
        <text>ATP + H2O = ADP + phosphate + H(+)</text>
        <dbReference type="Rhea" id="RHEA:13065"/>
        <dbReference type="ChEBI" id="CHEBI:15377"/>
        <dbReference type="ChEBI" id="CHEBI:15378"/>
        <dbReference type="ChEBI" id="CHEBI:30616"/>
        <dbReference type="ChEBI" id="CHEBI:43474"/>
        <dbReference type="ChEBI" id="CHEBI:456216"/>
    </reaction>
</comment>
<dbReference type="Gene3D" id="1.10.287.380">
    <property type="entry name" value="Valyl-tRNA synthetase, C-terminal domain"/>
    <property type="match status" value="1"/>
</dbReference>
<feature type="domain" description="ABC transporter" evidence="13">
    <location>
        <begin position="283"/>
        <end position="501"/>
    </location>
</feature>
<feature type="region of interest" description="Disordered" evidence="12">
    <location>
        <begin position="497"/>
        <end position="526"/>
    </location>
</feature>
<dbReference type="InterPro" id="IPR003439">
    <property type="entry name" value="ABC_transporter-like_ATP-bd"/>
</dbReference>
<dbReference type="InterPro" id="IPR032524">
    <property type="entry name" value="ABC_tran_C"/>
</dbReference>
<evidence type="ECO:0000256" key="6">
    <source>
        <dbReference type="ARBA" id="ARBA00022840"/>
    </source>
</evidence>
<evidence type="ECO:0000256" key="5">
    <source>
        <dbReference type="ARBA" id="ARBA00022801"/>
    </source>
</evidence>
<keyword evidence="4 11" id="KW-0227">DNA damage</keyword>
<dbReference type="GO" id="GO:0043022">
    <property type="term" value="F:ribosome binding"/>
    <property type="evidence" value="ECO:0007669"/>
    <property type="project" value="UniProtKB-UniRule"/>
</dbReference>
<evidence type="ECO:0000256" key="4">
    <source>
        <dbReference type="ARBA" id="ARBA00022763"/>
    </source>
</evidence>
<feature type="binding site" evidence="11">
    <location>
        <begin position="315"/>
        <end position="322"/>
    </location>
    <ligand>
        <name>ATP</name>
        <dbReference type="ChEBI" id="CHEBI:30616"/>
        <label>2</label>
    </ligand>
</feature>
<keyword evidence="6 11" id="KW-0067">ATP-binding</keyword>
<dbReference type="InterPro" id="IPR027417">
    <property type="entry name" value="P-loop_NTPase"/>
</dbReference>
<feature type="binding site" evidence="11">
    <location>
        <begin position="38"/>
        <end position="45"/>
    </location>
    <ligand>
        <name>ATP</name>
        <dbReference type="ChEBI" id="CHEBI:30616"/>
        <label>1</label>
    </ligand>
</feature>
<evidence type="ECO:0000256" key="8">
    <source>
        <dbReference type="ARBA" id="ARBA00023204"/>
    </source>
</evidence>
<evidence type="ECO:0000256" key="3">
    <source>
        <dbReference type="ARBA" id="ARBA00022741"/>
    </source>
</evidence>
<dbReference type="CDD" id="cd03221">
    <property type="entry name" value="ABCF_EF-3"/>
    <property type="match status" value="2"/>
</dbReference>
<keyword evidence="5 11" id="KW-0378">Hydrolase</keyword>
<name>A0A397Q8R9_9HYPH</name>
<feature type="domain" description="ABC transporter" evidence="13">
    <location>
        <begin position="6"/>
        <end position="216"/>
    </location>
</feature>
<dbReference type="Proteomes" id="UP000266273">
    <property type="component" value="Unassembled WGS sequence"/>
</dbReference>
<comment type="similarity">
    <text evidence="10 11">Belongs to the ABC transporter superfamily. ABCF family. Uup subfamily.</text>
</comment>
<evidence type="ECO:0000256" key="9">
    <source>
        <dbReference type="ARBA" id="ARBA00049360"/>
    </source>
</evidence>
<dbReference type="SUPFAM" id="SSF52540">
    <property type="entry name" value="P-loop containing nucleoside triphosphate hydrolases"/>
    <property type="match status" value="2"/>
</dbReference>
<gene>
    <name evidence="11" type="primary">uup</name>
    <name evidence="14" type="ORF">BXY53_2033</name>
</gene>
<dbReference type="InterPro" id="IPR043686">
    <property type="entry name" value="Uup"/>
</dbReference>
<comment type="caution">
    <text evidence="14">The sequence shown here is derived from an EMBL/GenBank/DDBJ whole genome shotgun (WGS) entry which is preliminary data.</text>
</comment>
<dbReference type="RefSeq" id="WP_119061666.1">
    <property type="nucleotide sequence ID" value="NZ_QXDF01000001.1"/>
</dbReference>
<evidence type="ECO:0000259" key="13">
    <source>
        <dbReference type="PROSITE" id="PS50893"/>
    </source>
</evidence>
<dbReference type="GO" id="GO:0005524">
    <property type="term" value="F:ATP binding"/>
    <property type="evidence" value="ECO:0007669"/>
    <property type="project" value="UniProtKB-UniRule"/>
</dbReference>
<evidence type="ECO:0000256" key="1">
    <source>
        <dbReference type="ARBA" id="ARBA00022490"/>
    </source>
</evidence>
<evidence type="ECO:0000256" key="7">
    <source>
        <dbReference type="ARBA" id="ARBA00023125"/>
    </source>
</evidence>
<keyword evidence="7 11" id="KW-0238">DNA-binding</keyword>
<dbReference type="PANTHER" id="PTHR42855">
    <property type="entry name" value="ABC TRANSPORTER ATP-BINDING SUBUNIT"/>
    <property type="match status" value="1"/>
</dbReference>
<dbReference type="SMART" id="SM00382">
    <property type="entry name" value="AAA"/>
    <property type="match status" value="2"/>
</dbReference>
<keyword evidence="3 11" id="KW-0547">Nucleotide-binding</keyword>
<evidence type="ECO:0000256" key="2">
    <source>
        <dbReference type="ARBA" id="ARBA00022737"/>
    </source>
</evidence>
<comment type="function">
    <text evidence="11">Probably plays a role in ribosome assembly or function. May be involved in resolution of branched DNA intermediates that result from template switching in postreplication gaps. Binds DNA and has ATPase activity.</text>
</comment>
<dbReference type="HAMAP" id="MF_00848">
    <property type="entry name" value="Uup"/>
    <property type="match status" value="1"/>
</dbReference>
<dbReference type="AlphaFoldDB" id="A0A397Q8R9"/>
<dbReference type="GO" id="GO:0016887">
    <property type="term" value="F:ATP hydrolysis activity"/>
    <property type="evidence" value="ECO:0007669"/>
    <property type="project" value="UniProtKB-UniRule"/>
</dbReference>
<comment type="subcellular location">
    <subcellularLocation>
        <location evidence="11">Cytoplasm</location>
    </subcellularLocation>
    <text evidence="11">Associates with ribosomes.</text>
</comment>
<dbReference type="Pfam" id="PF16326">
    <property type="entry name" value="ABC_tran_CTD"/>
    <property type="match status" value="1"/>
</dbReference>
<reference evidence="14 15" key="1">
    <citation type="submission" date="2018-08" db="EMBL/GenBank/DDBJ databases">
        <title>Genomic Encyclopedia of Archaeal and Bacterial Type Strains, Phase II (KMG-II): from individual species to whole genera.</title>
        <authorList>
            <person name="Goeker M."/>
        </authorList>
    </citation>
    <scope>NUCLEOTIDE SEQUENCE [LARGE SCALE GENOMIC DNA]</scope>
    <source>
        <strain evidence="14 15">DSM 5002</strain>
    </source>
</reference>
<dbReference type="PROSITE" id="PS00211">
    <property type="entry name" value="ABC_TRANSPORTER_1"/>
    <property type="match status" value="2"/>
</dbReference>
<accession>A0A397Q8R9</accession>
<dbReference type="PANTHER" id="PTHR42855:SF1">
    <property type="entry name" value="ABC TRANSPORTER DOMAIN-CONTAINING PROTEIN"/>
    <property type="match status" value="1"/>
</dbReference>
<keyword evidence="1 11" id="KW-0963">Cytoplasm</keyword>
<dbReference type="GO" id="GO:0006281">
    <property type="term" value="P:DNA repair"/>
    <property type="evidence" value="ECO:0007669"/>
    <property type="project" value="UniProtKB-KW"/>
</dbReference>
<dbReference type="GO" id="GO:0005737">
    <property type="term" value="C:cytoplasm"/>
    <property type="evidence" value="ECO:0007669"/>
    <property type="project" value="UniProtKB-SubCell"/>
</dbReference>
<dbReference type="InterPro" id="IPR017871">
    <property type="entry name" value="ABC_transporter-like_CS"/>
</dbReference>
<keyword evidence="15" id="KW-1185">Reference proteome</keyword>
<proteinExistence type="inferred from homology"/>
<sequence length="602" mass="66524">MAPPLIQLNEIDLSFGGTPLLEGAELLVSPGDRLCLVGRNGSGKSTLMKIAAGMIEPDAGERFVQPGATVRYLPQEPDMTGHETVLAYVEAGLAPGDDLHIAARLLEQLSVDPAAEPANLSGGEARRAALARTLAPKPDVVLLDEPTNHLDLPAIEWLESWLGGYRGALVLISHDRRFLENLSQTTVWIDRGKTRRIEIGFSGFEEWRDEQLAQEERDQQKLDRKIGREEDWLRYGVTARRKRNTRRLAELQALRQARREYRGVQGQATFSAAEAEKSGNLVIEAKNVSKAFDDTPIVRDLSLKLRRGDRLGIIGPNGTGKTTLVKLLTGELPPDSGTIRLGANLAMATLEQDRAQLDPDASLKDAITRGGSDMIDVGGQTKHVAAYMKDFLFTPEQMGTPVRALSGGERARLMIARAMATPSNLLVLDEPTNDLDLDTLDVLQDMLGSYEGTVLLISHDRDFLDRIVGSVLAPEGGGVWREYAGGYSDMLAQRGAELGKDKPKGGKQKSQPKAKPKRDTNNRGRLSFKQKHALETLPGEIERLRTQARKLEERLADPDFYSRDPEGFERATTRLGEIHKALSEAEDRWLELEMLREQLENS</sequence>
<evidence type="ECO:0000256" key="12">
    <source>
        <dbReference type="SAM" id="MobiDB-lite"/>
    </source>
</evidence>
<evidence type="ECO:0000313" key="14">
    <source>
        <dbReference type="EMBL" id="RIA56919.1"/>
    </source>
</evidence>
<dbReference type="InterPro" id="IPR051309">
    <property type="entry name" value="ABCF_ATPase"/>
</dbReference>
<evidence type="ECO:0000313" key="15">
    <source>
        <dbReference type="Proteomes" id="UP000266273"/>
    </source>
</evidence>
<dbReference type="GO" id="GO:0003677">
    <property type="term" value="F:DNA binding"/>
    <property type="evidence" value="ECO:0007669"/>
    <property type="project" value="UniProtKB-UniRule"/>
</dbReference>
<protein>
    <recommendedName>
        <fullName evidence="11">ATP-binding protein Uup</fullName>
        <ecNumber evidence="11">3.6.1.-</ecNumber>
    </recommendedName>
</protein>
<dbReference type="Pfam" id="PF00005">
    <property type="entry name" value="ABC_tran"/>
    <property type="match status" value="2"/>
</dbReference>
<dbReference type="Gene3D" id="3.40.50.300">
    <property type="entry name" value="P-loop containing nucleotide triphosphate hydrolases"/>
    <property type="match status" value="2"/>
</dbReference>
<dbReference type="EC" id="3.6.1.-" evidence="11"/>
<dbReference type="OrthoDB" id="9808609at2"/>
<dbReference type="EMBL" id="QXDF01000001">
    <property type="protein sequence ID" value="RIA56919.1"/>
    <property type="molecule type" value="Genomic_DNA"/>
</dbReference>